<dbReference type="Proteomes" id="UP000284434">
    <property type="component" value="Unassembled WGS sequence"/>
</dbReference>
<accession>A0A413IDN7</accession>
<evidence type="ECO:0000313" key="5">
    <source>
        <dbReference type="Proteomes" id="UP000283426"/>
    </source>
</evidence>
<dbReference type="AlphaFoldDB" id="A0A413IDN7"/>
<keyword evidence="4" id="KW-0808">Transferase</keyword>
<dbReference type="EMBL" id="JAKNDN010000012">
    <property type="protein sequence ID" value="MCG4959723.1"/>
    <property type="molecule type" value="Genomic_DNA"/>
</dbReference>
<dbReference type="InterPro" id="IPR000182">
    <property type="entry name" value="GNAT_dom"/>
</dbReference>
<proteinExistence type="predicted"/>
<evidence type="ECO:0000313" key="3">
    <source>
        <dbReference type="EMBL" id="RGV30592.1"/>
    </source>
</evidence>
<reference evidence="2" key="2">
    <citation type="submission" date="2022-01" db="EMBL/GenBank/DDBJ databases">
        <title>Collection of gut derived symbiotic bacterial strains cultured from healthy donors.</title>
        <authorList>
            <person name="Lin H."/>
            <person name="Kohout C."/>
            <person name="Waligurski E."/>
            <person name="Pamer E.G."/>
        </authorList>
    </citation>
    <scope>NUCLEOTIDE SEQUENCE</scope>
    <source>
        <strain evidence="2">DFI.1.149</strain>
    </source>
</reference>
<name>A0A413IDN7_9BACT</name>
<dbReference type="EMBL" id="QSCO01000006">
    <property type="protein sequence ID" value="RGY08088.1"/>
    <property type="molecule type" value="Genomic_DNA"/>
</dbReference>
<dbReference type="EMBL" id="QRYW01000001">
    <property type="protein sequence ID" value="RGV30592.1"/>
    <property type="molecule type" value="Genomic_DNA"/>
</dbReference>
<evidence type="ECO:0000313" key="4">
    <source>
        <dbReference type="EMBL" id="RGY08088.1"/>
    </source>
</evidence>
<dbReference type="Gene3D" id="3.40.630.30">
    <property type="match status" value="1"/>
</dbReference>
<dbReference type="GO" id="GO:0016747">
    <property type="term" value="F:acyltransferase activity, transferring groups other than amino-acyl groups"/>
    <property type="evidence" value="ECO:0007669"/>
    <property type="project" value="InterPro"/>
</dbReference>
<dbReference type="InterPro" id="IPR016181">
    <property type="entry name" value="Acyl_CoA_acyltransferase"/>
</dbReference>
<evidence type="ECO:0000259" key="1">
    <source>
        <dbReference type="PROSITE" id="PS51186"/>
    </source>
</evidence>
<reference evidence="5 6" key="1">
    <citation type="submission" date="2018-08" db="EMBL/GenBank/DDBJ databases">
        <title>A genome reference for cultivated species of the human gut microbiota.</title>
        <authorList>
            <person name="Zou Y."/>
            <person name="Xue W."/>
            <person name="Luo G."/>
        </authorList>
    </citation>
    <scope>NUCLEOTIDE SEQUENCE [LARGE SCALE GENOMIC DNA]</scope>
    <source>
        <strain evidence="3 5">AF14-6AC</strain>
        <strain evidence="4 6">OF03-11</strain>
    </source>
</reference>
<evidence type="ECO:0000313" key="6">
    <source>
        <dbReference type="Proteomes" id="UP000284434"/>
    </source>
</evidence>
<dbReference type="Proteomes" id="UP000283426">
    <property type="component" value="Unassembled WGS sequence"/>
</dbReference>
<dbReference type="RefSeq" id="WP_118103368.1">
    <property type="nucleotide sequence ID" value="NZ_JAHONW010000001.1"/>
</dbReference>
<dbReference type="Proteomes" id="UP001199750">
    <property type="component" value="Unassembled WGS sequence"/>
</dbReference>
<organism evidence="4 6">
    <name type="scientific">Odoribacter splanchnicus</name>
    <dbReference type="NCBI Taxonomy" id="28118"/>
    <lineage>
        <taxon>Bacteria</taxon>
        <taxon>Pseudomonadati</taxon>
        <taxon>Bacteroidota</taxon>
        <taxon>Bacteroidia</taxon>
        <taxon>Bacteroidales</taxon>
        <taxon>Odoribacteraceae</taxon>
        <taxon>Odoribacter</taxon>
    </lineage>
</organism>
<protein>
    <submittedName>
        <fullName evidence="4">GNAT family N-acetyltransferase</fullName>
    </submittedName>
</protein>
<comment type="caution">
    <text evidence="4">The sequence shown here is derived from an EMBL/GenBank/DDBJ whole genome shotgun (WGS) entry which is preliminary data.</text>
</comment>
<sequence length="172" mass="19872">MVLHNSLFRSGTIYDVPDIIGLIERRIEWMDCNGINQWNKSHYRERYPDGYYIQAAEKGLLYVLTAKDSNRIIAGAVLLTQDVRCGQSNGKAYYVHNLVAAIGEKNAGKEILQRIEEYTRLQGMHFVRLDCIVGNQKLNSWYEKLGYEYVRTITDGEYQGNLREKKLQVSTT</sequence>
<dbReference type="PROSITE" id="PS51186">
    <property type="entry name" value="GNAT"/>
    <property type="match status" value="1"/>
</dbReference>
<evidence type="ECO:0000313" key="2">
    <source>
        <dbReference type="EMBL" id="MCG4959723.1"/>
    </source>
</evidence>
<gene>
    <name evidence="3" type="ORF">DWW24_00510</name>
    <name evidence="4" type="ORF">DXA53_05405</name>
    <name evidence="2" type="ORF">L0P03_07655</name>
</gene>
<dbReference type="SUPFAM" id="SSF55729">
    <property type="entry name" value="Acyl-CoA N-acyltransferases (Nat)"/>
    <property type="match status" value="1"/>
</dbReference>
<feature type="domain" description="N-acetyltransferase" evidence="1">
    <location>
        <begin position="22"/>
        <end position="168"/>
    </location>
</feature>
<dbReference type="Pfam" id="PF00583">
    <property type="entry name" value="Acetyltransf_1"/>
    <property type="match status" value="1"/>
</dbReference>